<dbReference type="AlphaFoldDB" id="A0A6A8G3Z5"/>
<dbReference type="Proteomes" id="UP000443423">
    <property type="component" value="Unassembled WGS sequence"/>
</dbReference>
<dbReference type="InterPro" id="IPR051682">
    <property type="entry name" value="Mito_Persulfide_Diox"/>
</dbReference>
<keyword evidence="4" id="KW-1185">Reference proteome</keyword>
<dbReference type="PROSITE" id="PS50206">
    <property type="entry name" value="RHODANESE_3"/>
    <property type="match status" value="1"/>
</dbReference>
<dbReference type="GO" id="GO:0016787">
    <property type="term" value="F:hydrolase activity"/>
    <property type="evidence" value="ECO:0007669"/>
    <property type="project" value="UniProtKB-KW"/>
</dbReference>
<organism evidence="3 4">
    <name type="scientific">Haloferax marinum</name>
    <dbReference type="NCBI Taxonomy" id="2666143"/>
    <lineage>
        <taxon>Archaea</taxon>
        <taxon>Methanobacteriati</taxon>
        <taxon>Methanobacteriota</taxon>
        <taxon>Stenosarchaea group</taxon>
        <taxon>Halobacteria</taxon>
        <taxon>Halobacteriales</taxon>
        <taxon>Haloferacaceae</taxon>
        <taxon>Haloferax</taxon>
    </lineage>
</organism>
<dbReference type="OrthoDB" id="9180at2157"/>
<reference evidence="3 4" key="1">
    <citation type="submission" date="2019-11" db="EMBL/GenBank/DDBJ databases">
        <title>Whole genome sequence of Haloferax sp. MBLA0078.</title>
        <authorList>
            <person name="Seo M.-J."/>
            <person name="Cho E.-S."/>
        </authorList>
    </citation>
    <scope>NUCLEOTIDE SEQUENCE [LARGE SCALE GENOMIC DNA]</scope>
    <source>
        <strain evidence="3 4">MBLA0078</strain>
    </source>
</reference>
<dbReference type="SUPFAM" id="SSF56281">
    <property type="entry name" value="Metallo-hydrolase/oxidoreductase"/>
    <property type="match status" value="1"/>
</dbReference>
<dbReference type="EMBL" id="WKJQ01000001">
    <property type="protein sequence ID" value="MRW95288.1"/>
    <property type="molecule type" value="Genomic_DNA"/>
</dbReference>
<name>A0A6A8G3Z5_9EURY</name>
<dbReference type="GO" id="GO:0050313">
    <property type="term" value="F:sulfur dioxygenase activity"/>
    <property type="evidence" value="ECO:0007669"/>
    <property type="project" value="InterPro"/>
</dbReference>
<dbReference type="InterPro" id="IPR044528">
    <property type="entry name" value="POD-like_MBL-fold"/>
</dbReference>
<dbReference type="InterPro" id="IPR001279">
    <property type="entry name" value="Metallo-B-lactamas"/>
</dbReference>
<dbReference type="InterPro" id="IPR001763">
    <property type="entry name" value="Rhodanese-like_dom"/>
</dbReference>
<dbReference type="GO" id="GO:0046872">
    <property type="term" value="F:metal ion binding"/>
    <property type="evidence" value="ECO:0007669"/>
    <property type="project" value="UniProtKB-KW"/>
</dbReference>
<dbReference type="Gene3D" id="3.40.250.10">
    <property type="entry name" value="Rhodanese-like domain"/>
    <property type="match status" value="1"/>
</dbReference>
<dbReference type="PANTHER" id="PTHR43084">
    <property type="entry name" value="PERSULFIDE DIOXYGENASE ETHE1"/>
    <property type="match status" value="1"/>
</dbReference>
<dbReference type="InterPro" id="IPR036866">
    <property type="entry name" value="RibonucZ/Hydroxyglut_hydro"/>
</dbReference>
<accession>A0A6A8G3Z5</accession>
<keyword evidence="3" id="KW-0378">Hydrolase</keyword>
<evidence type="ECO:0000313" key="3">
    <source>
        <dbReference type="EMBL" id="MRW95288.1"/>
    </source>
</evidence>
<evidence type="ECO:0000259" key="2">
    <source>
        <dbReference type="PROSITE" id="PS50206"/>
    </source>
</evidence>
<proteinExistence type="predicted"/>
<dbReference type="CDD" id="cd07724">
    <property type="entry name" value="POD-like_MBL-fold"/>
    <property type="match status" value="1"/>
</dbReference>
<sequence>MTPEELAARLRRGAPTTILDVRNRDEFDEWHVEGRNVTATQIPAIKFTQAEILGTVAELADQFRESAGPVVAVCAEGRASDHVADLLSDAGVAAENLESGMDGWARVYRASRIDHADATVVQYDRPSSGCLGYMVVSGGEAVVVDPLRAFADRYVDDANDHGAEIVAALDTHVHADHVSGVRAVAERTGAIVALPAGAADRGLSFDVRLLEDGDSVSVGDTELRAVHSPGHTTEMTAYRLGDLLFVGDGLFLESVARPDLEEGDDGAPAAARRLYVTLVERYAAFDGETRVAPGHYSDLTLAGDDGVYVDTLERLRHRLGAFSMGADEFVEYVLSDMPPRPANYERIIATNLGTELLDADEAFEVELGPNNCAATKTSA</sequence>
<evidence type="ECO:0000313" key="4">
    <source>
        <dbReference type="Proteomes" id="UP000443423"/>
    </source>
</evidence>
<keyword evidence="1" id="KW-0479">Metal-binding</keyword>
<dbReference type="RefSeq" id="WP_151108953.1">
    <property type="nucleotide sequence ID" value="NZ_WKJQ01000001.1"/>
</dbReference>
<dbReference type="Pfam" id="PF00753">
    <property type="entry name" value="Lactamase_B"/>
    <property type="match status" value="1"/>
</dbReference>
<dbReference type="SMART" id="SM00849">
    <property type="entry name" value="Lactamase_B"/>
    <property type="match status" value="1"/>
</dbReference>
<gene>
    <name evidence="3" type="ORF">GJR99_01715</name>
</gene>
<dbReference type="GO" id="GO:0006749">
    <property type="term" value="P:glutathione metabolic process"/>
    <property type="evidence" value="ECO:0007669"/>
    <property type="project" value="InterPro"/>
</dbReference>
<dbReference type="SMART" id="SM00450">
    <property type="entry name" value="RHOD"/>
    <property type="match status" value="1"/>
</dbReference>
<dbReference type="Pfam" id="PF00581">
    <property type="entry name" value="Rhodanese"/>
    <property type="match status" value="1"/>
</dbReference>
<feature type="domain" description="Rhodanese" evidence="2">
    <location>
        <begin position="12"/>
        <end position="113"/>
    </location>
</feature>
<dbReference type="InterPro" id="IPR036873">
    <property type="entry name" value="Rhodanese-like_dom_sf"/>
</dbReference>
<comment type="caution">
    <text evidence="3">The sequence shown here is derived from an EMBL/GenBank/DDBJ whole genome shotgun (WGS) entry which is preliminary data.</text>
</comment>
<dbReference type="SUPFAM" id="SSF52821">
    <property type="entry name" value="Rhodanese/Cell cycle control phosphatase"/>
    <property type="match status" value="1"/>
</dbReference>
<dbReference type="GO" id="GO:0070813">
    <property type="term" value="P:hydrogen sulfide metabolic process"/>
    <property type="evidence" value="ECO:0007669"/>
    <property type="project" value="TreeGrafter"/>
</dbReference>
<dbReference type="Gene3D" id="3.60.15.10">
    <property type="entry name" value="Ribonuclease Z/Hydroxyacylglutathione hydrolase-like"/>
    <property type="match status" value="1"/>
</dbReference>
<dbReference type="PANTHER" id="PTHR43084:SF1">
    <property type="entry name" value="PERSULFIDE DIOXYGENASE ETHE1, MITOCHONDRIAL"/>
    <property type="match status" value="1"/>
</dbReference>
<protein>
    <submittedName>
        <fullName evidence="3">MBL fold metallo-hydrolase</fullName>
    </submittedName>
</protein>
<evidence type="ECO:0000256" key="1">
    <source>
        <dbReference type="ARBA" id="ARBA00022723"/>
    </source>
</evidence>